<dbReference type="Proteomes" id="UP000002171">
    <property type="component" value="Unassembled WGS sequence"/>
</dbReference>
<evidence type="ECO:0000313" key="1">
    <source>
        <dbReference type="EMBL" id="EAR59553.1"/>
    </source>
</evidence>
<dbReference type="OrthoDB" id="6106530at2"/>
<comment type="caution">
    <text evidence="1">The sequence shown here is derived from an EMBL/GenBank/DDBJ whole genome shotgun (WGS) entry which is preliminary data.</text>
</comment>
<dbReference type="EMBL" id="AAOW01000044">
    <property type="protein sequence ID" value="EAR59553.1"/>
    <property type="molecule type" value="Genomic_DNA"/>
</dbReference>
<accession>A0A7U8C119</accession>
<proteinExistence type="predicted"/>
<gene>
    <name evidence="1" type="ORF">MED92_11569</name>
</gene>
<reference evidence="1 2" key="1">
    <citation type="submission" date="2006-02" db="EMBL/GenBank/DDBJ databases">
        <authorList>
            <person name="Pinhassi J."/>
            <person name="Pedros-Alio C."/>
            <person name="Ferriera S."/>
            <person name="Johnson J."/>
            <person name="Kravitz S."/>
            <person name="Halpern A."/>
            <person name="Remington K."/>
            <person name="Beeson K."/>
            <person name="Tran B."/>
            <person name="Rogers Y.-H."/>
            <person name="Friedman R."/>
            <person name="Venter J.C."/>
        </authorList>
    </citation>
    <scope>NUCLEOTIDE SEQUENCE [LARGE SCALE GENOMIC DNA]</scope>
    <source>
        <strain evidence="1 2">MED92</strain>
    </source>
</reference>
<sequence length="72" mass="8084">MVMFFPLEQELDCISSSGNILGKIRFDVFKDEYEFVSADPEIALTDIEEAMIVERLSGLASGKYSIPMSDED</sequence>
<dbReference type="AlphaFoldDB" id="A0A7U8C119"/>
<dbReference type="RefSeq" id="WP_007019998.1">
    <property type="nucleotide sequence ID" value="NZ_CH724125.1"/>
</dbReference>
<organism evidence="1 2">
    <name type="scientific">Neptuniibacter caesariensis</name>
    <dbReference type="NCBI Taxonomy" id="207954"/>
    <lineage>
        <taxon>Bacteria</taxon>
        <taxon>Pseudomonadati</taxon>
        <taxon>Pseudomonadota</taxon>
        <taxon>Gammaproteobacteria</taxon>
        <taxon>Oceanospirillales</taxon>
        <taxon>Oceanospirillaceae</taxon>
        <taxon>Neptuniibacter</taxon>
    </lineage>
</organism>
<keyword evidence="2" id="KW-1185">Reference proteome</keyword>
<protein>
    <submittedName>
        <fullName evidence="1">Uncharacterized protein</fullName>
    </submittedName>
</protein>
<name>A0A7U8C119_NEPCE</name>
<evidence type="ECO:0000313" key="2">
    <source>
        <dbReference type="Proteomes" id="UP000002171"/>
    </source>
</evidence>